<feature type="region of interest" description="Disordered" evidence="12">
    <location>
        <begin position="58"/>
        <end position="95"/>
    </location>
</feature>
<gene>
    <name evidence="17" type="ORF">DCK97_23165</name>
</gene>
<protein>
    <recommendedName>
        <fullName evidence="3">histidine kinase</fullName>
        <ecNumber evidence="3">2.7.13.3</ecNumber>
    </recommendedName>
</protein>
<evidence type="ECO:0000313" key="17">
    <source>
        <dbReference type="EMBL" id="HAE50317.1"/>
    </source>
</evidence>
<dbReference type="SMART" id="SM00086">
    <property type="entry name" value="PAC"/>
    <property type="match status" value="2"/>
</dbReference>
<dbReference type="InterPro" id="IPR007892">
    <property type="entry name" value="CHASE4"/>
</dbReference>
<dbReference type="Pfam" id="PF02518">
    <property type="entry name" value="HATPase_c"/>
    <property type="match status" value="1"/>
</dbReference>
<evidence type="ECO:0000256" key="5">
    <source>
        <dbReference type="ARBA" id="ARBA00022553"/>
    </source>
</evidence>
<keyword evidence="5" id="KW-0597">Phosphoprotein</keyword>
<evidence type="ECO:0000256" key="3">
    <source>
        <dbReference type="ARBA" id="ARBA00012438"/>
    </source>
</evidence>
<dbReference type="CDD" id="cd00082">
    <property type="entry name" value="HisKA"/>
    <property type="match status" value="1"/>
</dbReference>
<dbReference type="PRINTS" id="PR00344">
    <property type="entry name" value="BCTRLSENSOR"/>
</dbReference>
<evidence type="ECO:0000256" key="4">
    <source>
        <dbReference type="ARBA" id="ARBA00022475"/>
    </source>
</evidence>
<keyword evidence="7" id="KW-0547">Nucleotide-binding</keyword>
<dbReference type="InterPro" id="IPR005467">
    <property type="entry name" value="His_kinase_dom"/>
</dbReference>
<dbReference type="PROSITE" id="PS50113">
    <property type="entry name" value="PAC"/>
    <property type="match status" value="2"/>
</dbReference>
<dbReference type="FunFam" id="3.30.565.10:FF:000023">
    <property type="entry name" value="PAS domain-containing sensor histidine kinase"/>
    <property type="match status" value="1"/>
</dbReference>
<evidence type="ECO:0000313" key="18">
    <source>
        <dbReference type="Proteomes" id="UP000257706"/>
    </source>
</evidence>
<dbReference type="InterPro" id="IPR036890">
    <property type="entry name" value="HATPase_C_sf"/>
</dbReference>
<dbReference type="Gene3D" id="3.30.565.10">
    <property type="entry name" value="Histidine kinase-like ATPase, C-terminal domain"/>
    <property type="match status" value="1"/>
</dbReference>
<dbReference type="InterPro" id="IPR003594">
    <property type="entry name" value="HATPase_dom"/>
</dbReference>
<dbReference type="Gene3D" id="3.30.450.40">
    <property type="match status" value="1"/>
</dbReference>
<dbReference type="InterPro" id="IPR001610">
    <property type="entry name" value="PAC"/>
</dbReference>
<proteinExistence type="predicted"/>
<feature type="domain" description="PAS" evidence="15">
    <location>
        <begin position="648"/>
        <end position="686"/>
    </location>
</feature>
<dbReference type="Pfam" id="PF08448">
    <property type="entry name" value="PAS_4"/>
    <property type="match status" value="1"/>
</dbReference>
<dbReference type="SUPFAM" id="SSF55785">
    <property type="entry name" value="PYP-like sensor domain (PAS domain)"/>
    <property type="match status" value="3"/>
</dbReference>
<feature type="domain" description="Histidine kinase" evidence="14">
    <location>
        <begin position="985"/>
        <end position="1206"/>
    </location>
</feature>
<dbReference type="SUPFAM" id="SSF55781">
    <property type="entry name" value="GAF domain-like"/>
    <property type="match status" value="1"/>
</dbReference>
<dbReference type="EC" id="2.7.13.3" evidence="3"/>
<dbReference type="InterPro" id="IPR000700">
    <property type="entry name" value="PAS-assoc_C"/>
</dbReference>
<dbReference type="GO" id="GO:0005886">
    <property type="term" value="C:plasma membrane"/>
    <property type="evidence" value="ECO:0007669"/>
    <property type="project" value="UniProtKB-SubCell"/>
</dbReference>
<feature type="region of interest" description="Disordered" evidence="12">
    <location>
        <begin position="1"/>
        <end position="22"/>
    </location>
</feature>
<evidence type="ECO:0000256" key="13">
    <source>
        <dbReference type="SAM" id="Phobius"/>
    </source>
</evidence>
<dbReference type="Pfam" id="PF00512">
    <property type="entry name" value="HisKA"/>
    <property type="match status" value="1"/>
</dbReference>
<reference evidence="17 18" key="1">
    <citation type="journal article" date="2018" name="Nat. Biotechnol.">
        <title>A standardized bacterial taxonomy based on genome phylogeny substantially revises the tree of life.</title>
        <authorList>
            <person name="Parks D.H."/>
            <person name="Chuvochina M."/>
            <person name="Waite D.W."/>
            <person name="Rinke C."/>
            <person name="Skarshewski A."/>
            <person name="Chaumeil P.A."/>
            <person name="Hugenholtz P."/>
        </authorList>
    </citation>
    <scope>NUCLEOTIDE SEQUENCE [LARGE SCALE GENOMIC DNA]</scope>
    <source>
        <strain evidence="17">UBA8739</strain>
    </source>
</reference>
<keyword evidence="11 13" id="KW-0472">Membrane</keyword>
<dbReference type="AlphaFoldDB" id="A0A3B9ISJ4"/>
<dbReference type="Gene3D" id="1.10.287.130">
    <property type="match status" value="1"/>
</dbReference>
<dbReference type="InterPro" id="IPR003018">
    <property type="entry name" value="GAF"/>
</dbReference>
<dbReference type="InterPro" id="IPR029016">
    <property type="entry name" value="GAF-like_dom_sf"/>
</dbReference>
<evidence type="ECO:0000256" key="7">
    <source>
        <dbReference type="ARBA" id="ARBA00022741"/>
    </source>
</evidence>
<dbReference type="Pfam" id="PF13188">
    <property type="entry name" value="PAS_8"/>
    <property type="match status" value="1"/>
</dbReference>
<comment type="catalytic activity">
    <reaction evidence="1">
        <text>ATP + protein L-histidine = ADP + protein N-phospho-L-histidine.</text>
        <dbReference type="EC" id="2.7.13.3"/>
    </reaction>
</comment>
<feature type="domain" description="PAC" evidence="16">
    <location>
        <begin position="724"/>
        <end position="774"/>
    </location>
</feature>
<dbReference type="SMART" id="SM00091">
    <property type="entry name" value="PAS"/>
    <property type="match status" value="3"/>
</dbReference>
<dbReference type="Proteomes" id="UP000257706">
    <property type="component" value="Unassembled WGS sequence"/>
</dbReference>
<sequence length="1226" mass="132319">MVWKNARMPASALRPPRGPATLSGLDEGARSCGDCDQWARTAGAPWLRWREGIAQVRIGRHRDKTPSAPTVAAGDADHDNGGASASPSSSAATPPDVSFGRLIRPILGVMAIGLVLVGAIVVTAAGVQDQTALNQQQRLIRDLLNARMSTLDRTVVDYAWWDEAVAATTPPLDDAWLDDNFGAYLRRTFAVDGSLVMGTSGPPVYLSAGEGFSADEIDTLPSMLAPLVEAALATGRQEPQPVRRTFRIGDGIVFAAAARIAPFVTDGTVPATDGPGQALVIFQRLDRYFLGHDMIGGLPDVTLALTMPQDDAALALDGPDGAPVAWFTWRPDQPGRALLESTLPLVVIALLLMSALVWSAAARARLAVGSLTHNARLLADRNRRLSEQEQRFRDVAGIASDWIWETDADGRFIYVSRRIVDRLGIPADRLIGTRRADLPAMAWRRAEERRWRRHLDEMAAGVAFDGLRYELLDAHGRRRVIEEAGRPILDARGRVIGHRGVSTDITDRMEAEARAWAAHRLMLDALDSTREGIAIYDRDLRLVIVNRRMVDLFQVVADLLVPGTLLEDLVRAAVDRGAYGGDSRFSVEAAMRRYGDIVHHRSDALIDVHMADGRLLELSERATADGGLVVVARDATDVRRRERALAESEERFRAIAEAAPLPMLIVMQEGRRLLFANRAAVDAFGLDDLVGGQTEGGLIFDRLFADPGAAALIMAELTGRAAAERVEAPMIRAGDRAFWGLLSACALRYGGAASLLVVVHDITDRRMAEDALRSRETRLRRQNGAIAAIAHGGGLFTGDPASVIRVVSETAAEIIDVGRVSVWLADTMQARAGTHAPDPTDFMCIDHFDARAGSHLPTDGQHISVAGMPRYFEALLPERVLVVGDARFHPAMTEVMTLPRYGDSLGALMDATVRVDGRVVGILCCEHFGSPRHWAQDEVNFVGSLADLIALALVGAERRRAEAALMEAKETAELANRAKSEFLANMSHELRTPLNAVIGFSEMIALETLGPVGNPRYLEYAHDITESGGHLLAVISDILDMSKIEAGRLDLDERPVDLRAMASRARGMVQARADAGGITLETELPPGLPPVLVDERRMKQVLLNLLSNAVKFTEPGGRVTLAAVPGRDGGMDITVTDTGIGIAPEDLPKVLTPFGQIESALSRRFEGTGLGLPLSKAIVELHGGRLLLDSRPGQGTTVTVHLPAARVVGRGGLWLMGAPGRHPAPG</sequence>
<evidence type="ECO:0000256" key="12">
    <source>
        <dbReference type="SAM" id="MobiDB-lite"/>
    </source>
</evidence>
<dbReference type="Gene3D" id="3.30.450.20">
    <property type="entry name" value="PAS domain"/>
    <property type="match status" value="3"/>
</dbReference>
<evidence type="ECO:0000259" key="16">
    <source>
        <dbReference type="PROSITE" id="PS50113"/>
    </source>
</evidence>
<evidence type="ECO:0000256" key="8">
    <source>
        <dbReference type="ARBA" id="ARBA00022777"/>
    </source>
</evidence>
<feature type="transmembrane region" description="Helical" evidence="13">
    <location>
        <begin position="106"/>
        <end position="127"/>
    </location>
</feature>
<evidence type="ECO:0000259" key="14">
    <source>
        <dbReference type="PROSITE" id="PS50109"/>
    </source>
</evidence>
<keyword evidence="4" id="KW-1003">Cell membrane</keyword>
<evidence type="ECO:0000256" key="10">
    <source>
        <dbReference type="ARBA" id="ARBA00023012"/>
    </source>
</evidence>
<feature type="compositionally biased region" description="Low complexity" evidence="12">
    <location>
        <begin position="81"/>
        <end position="95"/>
    </location>
</feature>
<dbReference type="FunFam" id="1.10.287.130:FF:000038">
    <property type="entry name" value="Sensory transduction histidine kinase"/>
    <property type="match status" value="1"/>
</dbReference>
<dbReference type="NCBIfam" id="TIGR00229">
    <property type="entry name" value="sensory_box"/>
    <property type="match status" value="2"/>
</dbReference>
<keyword evidence="13" id="KW-1133">Transmembrane helix</keyword>
<dbReference type="SUPFAM" id="SSF55874">
    <property type="entry name" value="ATPase domain of HSP90 chaperone/DNA topoisomerase II/histidine kinase"/>
    <property type="match status" value="1"/>
</dbReference>
<dbReference type="PROSITE" id="PS50109">
    <property type="entry name" value="HIS_KIN"/>
    <property type="match status" value="1"/>
</dbReference>
<evidence type="ECO:0000256" key="11">
    <source>
        <dbReference type="ARBA" id="ARBA00023136"/>
    </source>
</evidence>
<dbReference type="PROSITE" id="PS50112">
    <property type="entry name" value="PAS"/>
    <property type="match status" value="2"/>
</dbReference>
<keyword evidence="6" id="KW-0808">Transferase</keyword>
<dbReference type="InterPro" id="IPR004358">
    <property type="entry name" value="Sig_transdc_His_kin-like_C"/>
</dbReference>
<dbReference type="PANTHER" id="PTHR43047">
    <property type="entry name" value="TWO-COMPONENT HISTIDINE PROTEIN KINASE"/>
    <property type="match status" value="1"/>
</dbReference>
<keyword evidence="13" id="KW-0812">Transmembrane</keyword>
<accession>A0A3B9ISJ4</accession>
<dbReference type="SMART" id="SM00388">
    <property type="entry name" value="HisKA"/>
    <property type="match status" value="1"/>
</dbReference>
<keyword evidence="10" id="KW-0902">Two-component regulatory system</keyword>
<dbReference type="CDD" id="cd00130">
    <property type="entry name" value="PAS"/>
    <property type="match status" value="1"/>
</dbReference>
<dbReference type="GO" id="GO:0005524">
    <property type="term" value="F:ATP binding"/>
    <property type="evidence" value="ECO:0007669"/>
    <property type="project" value="UniProtKB-KW"/>
</dbReference>
<dbReference type="Pfam" id="PF05228">
    <property type="entry name" value="CHASE4"/>
    <property type="match status" value="1"/>
</dbReference>
<comment type="caution">
    <text evidence="17">The sequence shown here is derived from an EMBL/GenBank/DDBJ whole genome shotgun (WGS) entry which is preliminary data.</text>
</comment>
<comment type="subcellular location">
    <subcellularLocation>
        <location evidence="2">Cell membrane</location>
    </subcellularLocation>
</comment>
<dbReference type="InterPro" id="IPR003661">
    <property type="entry name" value="HisK_dim/P_dom"/>
</dbReference>
<keyword evidence="9" id="KW-0067">ATP-binding</keyword>
<organism evidence="17 18">
    <name type="scientific">Tistrella mobilis</name>
    <dbReference type="NCBI Taxonomy" id="171437"/>
    <lineage>
        <taxon>Bacteria</taxon>
        <taxon>Pseudomonadati</taxon>
        <taxon>Pseudomonadota</taxon>
        <taxon>Alphaproteobacteria</taxon>
        <taxon>Geminicoccales</taxon>
        <taxon>Geminicoccaceae</taxon>
        <taxon>Tistrella</taxon>
    </lineage>
</organism>
<dbReference type="SMART" id="SM00065">
    <property type="entry name" value="GAF"/>
    <property type="match status" value="1"/>
</dbReference>
<dbReference type="InterPro" id="IPR036097">
    <property type="entry name" value="HisK_dim/P_sf"/>
</dbReference>
<dbReference type="SUPFAM" id="SSF47384">
    <property type="entry name" value="Homodimeric domain of signal transducing histidine kinase"/>
    <property type="match status" value="1"/>
</dbReference>
<evidence type="ECO:0000256" key="1">
    <source>
        <dbReference type="ARBA" id="ARBA00000085"/>
    </source>
</evidence>
<dbReference type="InterPro" id="IPR000014">
    <property type="entry name" value="PAS"/>
</dbReference>
<evidence type="ECO:0000256" key="2">
    <source>
        <dbReference type="ARBA" id="ARBA00004236"/>
    </source>
</evidence>
<dbReference type="GO" id="GO:0000155">
    <property type="term" value="F:phosphorelay sensor kinase activity"/>
    <property type="evidence" value="ECO:0007669"/>
    <property type="project" value="InterPro"/>
</dbReference>
<keyword evidence="8" id="KW-0418">Kinase</keyword>
<feature type="domain" description="PAS" evidence="15">
    <location>
        <begin position="388"/>
        <end position="432"/>
    </location>
</feature>
<evidence type="ECO:0000256" key="6">
    <source>
        <dbReference type="ARBA" id="ARBA00022679"/>
    </source>
</evidence>
<feature type="domain" description="PAC" evidence="16">
    <location>
        <begin position="465"/>
        <end position="517"/>
    </location>
</feature>
<dbReference type="SMART" id="SM00387">
    <property type="entry name" value="HATPase_c"/>
    <property type="match status" value="1"/>
</dbReference>
<dbReference type="CDD" id="cd16922">
    <property type="entry name" value="HATPase_EvgS-ArcB-TorS-like"/>
    <property type="match status" value="1"/>
</dbReference>
<dbReference type="Pfam" id="PF01590">
    <property type="entry name" value="GAF"/>
    <property type="match status" value="1"/>
</dbReference>
<dbReference type="Pfam" id="PF12860">
    <property type="entry name" value="PAS_7"/>
    <property type="match status" value="1"/>
</dbReference>
<dbReference type="InterPro" id="IPR035965">
    <property type="entry name" value="PAS-like_dom_sf"/>
</dbReference>
<evidence type="ECO:0000259" key="15">
    <source>
        <dbReference type="PROSITE" id="PS50112"/>
    </source>
</evidence>
<dbReference type="EMBL" id="DMAI01000379">
    <property type="protein sequence ID" value="HAE50317.1"/>
    <property type="molecule type" value="Genomic_DNA"/>
</dbReference>
<evidence type="ECO:0000256" key="9">
    <source>
        <dbReference type="ARBA" id="ARBA00022840"/>
    </source>
</evidence>
<dbReference type="InterPro" id="IPR013656">
    <property type="entry name" value="PAS_4"/>
</dbReference>
<name>A0A3B9ISJ4_9PROT</name>